<evidence type="ECO:0000256" key="9">
    <source>
        <dbReference type="ARBA" id="ARBA00022801"/>
    </source>
</evidence>
<dbReference type="Gramene" id="Psat06G0102200-T1">
    <property type="protein sequence ID" value="KAI5394162.1"/>
    <property type="gene ID" value="KIW84_061022"/>
</dbReference>
<evidence type="ECO:0000256" key="3">
    <source>
        <dbReference type="ARBA" id="ARBA00005234"/>
    </source>
</evidence>
<feature type="domain" description="Ubiquitin-like protease family profile" evidence="18">
    <location>
        <begin position="825"/>
        <end position="964"/>
    </location>
</feature>
<feature type="region of interest" description="Disordered" evidence="16">
    <location>
        <begin position="749"/>
        <end position="769"/>
    </location>
</feature>
<evidence type="ECO:0000256" key="15">
    <source>
        <dbReference type="ARBA" id="ARBA00045588"/>
    </source>
</evidence>
<evidence type="ECO:0000256" key="1">
    <source>
        <dbReference type="ARBA" id="ARBA00004127"/>
    </source>
</evidence>
<dbReference type="InterPro" id="IPR003653">
    <property type="entry name" value="Peptidase_C48_C"/>
</dbReference>
<keyword evidence="9" id="KW-0378">Hydrolase</keyword>
<feature type="transmembrane region" description="Helical" evidence="17">
    <location>
        <begin position="27"/>
        <end position="46"/>
    </location>
</feature>
<evidence type="ECO:0000256" key="8">
    <source>
        <dbReference type="ARBA" id="ARBA00022692"/>
    </source>
</evidence>
<dbReference type="GO" id="GO:0008234">
    <property type="term" value="F:cysteine-type peptidase activity"/>
    <property type="evidence" value="ECO:0007669"/>
    <property type="project" value="InterPro"/>
</dbReference>
<evidence type="ECO:0000256" key="2">
    <source>
        <dbReference type="ARBA" id="ARBA00004236"/>
    </source>
</evidence>
<dbReference type="GO" id="GO:0012505">
    <property type="term" value="C:endomembrane system"/>
    <property type="evidence" value="ECO:0007669"/>
    <property type="project" value="UniProtKB-SubCell"/>
</dbReference>
<evidence type="ECO:0000313" key="19">
    <source>
        <dbReference type="EMBL" id="KAI5394162.1"/>
    </source>
</evidence>
<comment type="similarity">
    <text evidence="4">Belongs to the amino acid/polyamine transporter 2 family. Amino acid/auxin permease (AAAP) (TC 2.A.18.1) subfamily.</text>
</comment>
<protein>
    <recommendedName>
        <fullName evidence="18">Ubiquitin-like protease family profile domain-containing protein</fullName>
    </recommendedName>
</protein>
<dbReference type="InterPro" id="IPR013057">
    <property type="entry name" value="AA_transpt_TM"/>
</dbReference>
<reference evidence="19 20" key="1">
    <citation type="journal article" date="2022" name="Nat. Genet.">
        <title>Improved pea reference genome and pan-genome highlight genomic features and evolutionary characteristics.</title>
        <authorList>
            <person name="Yang T."/>
            <person name="Liu R."/>
            <person name="Luo Y."/>
            <person name="Hu S."/>
            <person name="Wang D."/>
            <person name="Wang C."/>
            <person name="Pandey M.K."/>
            <person name="Ge S."/>
            <person name="Xu Q."/>
            <person name="Li N."/>
            <person name="Li G."/>
            <person name="Huang Y."/>
            <person name="Saxena R.K."/>
            <person name="Ji Y."/>
            <person name="Li M."/>
            <person name="Yan X."/>
            <person name="He Y."/>
            <person name="Liu Y."/>
            <person name="Wang X."/>
            <person name="Xiang C."/>
            <person name="Varshney R.K."/>
            <person name="Ding H."/>
            <person name="Gao S."/>
            <person name="Zong X."/>
        </authorList>
    </citation>
    <scope>NUCLEOTIDE SEQUENCE [LARGE SCALE GENOMIC DNA]</scope>
    <source>
        <strain evidence="19 20">cv. Zhongwan 6</strain>
    </source>
</reference>
<feature type="transmembrane region" description="Helical" evidence="17">
    <location>
        <begin position="177"/>
        <end position="202"/>
    </location>
</feature>
<dbReference type="PANTHER" id="PTHR48017">
    <property type="entry name" value="OS05G0424000 PROTEIN-RELATED"/>
    <property type="match status" value="1"/>
</dbReference>
<evidence type="ECO:0000313" key="20">
    <source>
        <dbReference type="Proteomes" id="UP001058974"/>
    </source>
</evidence>
<evidence type="ECO:0000256" key="12">
    <source>
        <dbReference type="ARBA" id="ARBA00022989"/>
    </source>
</evidence>
<feature type="transmembrane region" description="Helical" evidence="17">
    <location>
        <begin position="94"/>
        <end position="113"/>
    </location>
</feature>
<evidence type="ECO:0000256" key="14">
    <source>
        <dbReference type="ARBA" id="ARBA00023294"/>
    </source>
</evidence>
<dbReference type="Pfam" id="PF02902">
    <property type="entry name" value="Peptidase_C48"/>
    <property type="match status" value="1"/>
</dbReference>
<keyword evidence="13 17" id="KW-0472">Membrane</keyword>
<comment type="subcellular location">
    <subcellularLocation>
        <location evidence="2">Cell membrane</location>
    </subcellularLocation>
    <subcellularLocation>
        <location evidence="1">Endomembrane system</location>
        <topology evidence="1">Multi-pass membrane protein</topology>
    </subcellularLocation>
</comment>
<dbReference type="Gene3D" id="3.40.395.10">
    <property type="entry name" value="Adenoviral Proteinase, Chain A"/>
    <property type="match status" value="1"/>
</dbReference>
<dbReference type="GO" id="GO:0006508">
    <property type="term" value="P:proteolysis"/>
    <property type="evidence" value="ECO:0007669"/>
    <property type="project" value="UniProtKB-KW"/>
</dbReference>
<feature type="transmembrane region" description="Helical" evidence="17">
    <location>
        <begin position="368"/>
        <end position="385"/>
    </location>
</feature>
<proteinExistence type="inferred from homology"/>
<evidence type="ECO:0000256" key="10">
    <source>
        <dbReference type="ARBA" id="ARBA00022847"/>
    </source>
</evidence>
<keyword evidence="20" id="KW-1185">Reference proteome</keyword>
<evidence type="ECO:0000256" key="11">
    <source>
        <dbReference type="ARBA" id="ARBA00022970"/>
    </source>
</evidence>
<feature type="compositionally biased region" description="Basic and acidic residues" evidence="16">
    <location>
        <begin position="749"/>
        <end position="764"/>
    </location>
</feature>
<dbReference type="InterPro" id="IPR038765">
    <property type="entry name" value="Papain-like_cys_pep_sf"/>
</dbReference>
<keyword evidence="10" id="KW-0769">Symport</keyword>
<evidence type="ECO:0000259" key="18">
    <source>
        <dbReference type="PROSITE" id="PS50600"/>
    </source>
</evidence>
<dbReference type="SUPFAM" id="SSF54001">
    <property type="entry name" value="Cysteine proteinases"/>
    <property type="match status" value="1"/>
</dbReference>
<feature type="transmembrane region" description="Helical" evidence="17">
    <location>
        <begin position="268"/>
        <end position="289"/>
    </location>
</feature>
<sequence>MSITKAVMDLEVDDDGRIKRTGNMWTATTHIITVVIGAGVLALAWAMAQLGWIAGIFSVVLFASISLFTYNLVADCYRSPDPINGKRNYTYMQAVKVYLGGRMYVICGIFVYAKLAGITVGYTITSSRSLAAIGKTVCFRNKGHQANCTSSYNPYMIGFGIFQLFLSQIPNFHTLTWLSSIAAITSFGYVLIAIGLSFSALISGKGAPTSIFGTKVGPELSAADKIWRTCSSFGNIALACNYATVIYDIMDTLRSTPSESKQMKKANLTGLSTMTIIFLLCSCLGYAAFGDKTPGNIFAGFYEPYWLVAIGEMCIVIHMVGAYQVMAQPFFRIIEIGANIMWSNSNFINKDYQISVYKTTINMNLFRLIWRTIFVIIATVLAMAMPFFNEVLSLLGALGFGPLVVFFPFDDYGCKFVHVPNTISLHWSFVCNKMTSNQDDTHDASGSRNNVENEIKRGLTVMKSIIRARDKGEKFEAHWSVEDQLIDPNGSMLTSYIGFLVRQHIPITCDNWRSPELKVGKEKIWSEIQRSFHIDESRQKYRIQLAGKRLRGFRSFLSNKFLKDEEGKFVEAERPMKYAEIISAEEWDNFVAKRRNEKFHVMSINYGSKRQKSEKGIKTRVSVQKRAYGICTLAEEKSDATSLPEHVLWKAARVGKDGAVIEAVQNVYDECETLSQTLPSTEVQDCRSLLSRVLNVPEYSGCVRGKGFGVTPSSFYKKPKTKNPTNKEVMETLAELRAQVLELQKENARYREERRGSEAKDTSDRASINCQPKFPEGITPCQLYLSSPTYRIVGKGKVHNTSDIMHGAIRSVDMDEGVFGIAHSELIAKEDMQQLFEHEELGIAVIHTYIWYMYDTLMRGTELCNRFNFIAVSRINTTFITKNPTSVMNELVDRFMVAGDNTTPSLYFLPFNSGNGGHWVLVAMDLSRLMVYYLDSLPGDWSKYPSMKKTVDAAILKFRSKKNYRNRKDITWVRVQCPQQTIRSIADFLY</sequence>
<accession>A0A9D5A1R4</accession>
<evidence type="ECO:0000256" key="7">
    <source>
        <dbReference type="ARBA" id="ARBA00022670"/>
    </source>
</evidence>
<dbReference type="AlphaFoldDB" id="A0A9D5A1R4"/>
<keyword evidence="5" id="KW-0813">Transport</keyword>
<keyword evidence="7" id="KW-0645">Protease</keyword>
<dbReference type="GO" id="GO:0006865">
    <property type="term" value="P:amino acid transport"/>
    <property type="evidence" value="ECO:0007669"/>
    <property type="project" value="UniProtKB-KW"/>
</dbReference>
<name>A0A9D5A1R4_PEA</name>
<feature type="transmembrane region" description="Helical" evidence="17">
    <location>
        <begin position="52"/>
        <end position="73"/>
    </location>
</feature>
<dbReference type="EMBL" id="JAMSHJ010000006">
    <property type="protein sequence ID" value="KAI5394162.1"/>
    <property type="molecule type" value="Genomic_DNA"/>
</dbReference>
<dbReference type="GO" id="GO:0015293">
    <property type="term" value="F:symporter activity"/>
    <property type="evidence" value="ECO:0007669"/>
    <property type="project" value="UniProtKB-KW"/>
</dbReference>
<evidence type="ECO:0000256" key="5">
    <source>
        <dbReference type="ARBA" id="ARBA00022448"/>
    </source>
</evidence>
<evidence type="ECO:0000256" key="4">
    <source>
        <dbReference type="ARBA" id="ARBA00005590"/>
    </source>
</evidence>
<dbReference type="PROSITE" id="PS50600">
    <property type="entry name" value="ULP_PROTEASE"/>
    <property type="match status" value="1"/>
</dbReference>
<dbReference type="GO" id="GO:0005886">
    <property type="term" value="C:plasma membrane"/>
    <property type="evidence" value="ECO:0007669"/>
    <property type="project" value="UniProtKB-SubCell"/>
</dbReference>
<dbReference type="Pfam" id="PF01490">
    <property type="entry name" value="Aa_trans"/>
    <property type="match status" value="1"/>
</dbReference>
<evidence type="ECO:0000256" key="16">
    <source>
        <dbReference type="SAM" id="MobiDB-lite"/>
    </source>
</evidence>
<keyword evidence="11" id="KW-0029">Amino-acid transport</keyword>
<comment type="caution">
    <text evidence="19">The sequence shown here is derived from an EMBL/GenBank/DDBJ whole genome shotgun (WGS) entry which is preliminary data.</text>
</comment>
<keyword evidence="12 17" id="KW-1133">Transmembrane helix</keyword>
<evidence type="ECO:0000256" key="17">
    <source>
        <dbReference type="SAM" id="Phobius"/>
    </source>
</evidence>
<organism evidence="19 20">
    <name type="scientific">Pisum sativum</name>
    <name type="common">Garden pea</name>
    <name type="synonym">Lathyrus oleraceus</name>
    <dbReference type="NCBI Taxonomy" id="3888"/>
    <lineage>
        <taxon>Eukaryota</taxon>
        <taxon>Viridiplantae</taxon>
        <taxon>Streptophyta</taxon>
        <taxon>Embryophyta</taxon>
        <taxon>Tracheophyta</taxon>
        <taxon>Spermatophyta</taxon>
        <taxon>Magnoliopsida</taxon>
        <taxon>eudicotyledons</taxon>
        <taxon>Gunneridae</taxon>
        <taxon>Pentapetalae</taxon>
        <taxon>rosids</taxon>
        <taxon>fabids</taxon>
        <taxon>Fabales</taxon>
        <taxon>Fabaceae</taxon>
        <taxon>Papilionoideae</taxon>
        <taxon>50 kb inversion clade</taxon>
        <taxon>NPAAA clade</taxon>
        <taxon>Hologalegina</taxon>
        <taxon>IRL clade</taxon>
        <taxon>Fabeae</taxon>
        <taxon>Lathyrus</taxon>
    </lineage>
</organism>
<evidence type="ECO:0000256" key="13">
    <source>
        <dbReference type="ARBA" id="ARBA00023136"/>
    </source>
</evidence>
<keyword evidence="14" id="KW-0927">Auxin signaling pathway</keyword>
<dbReference type="Proteomes" id="UP001058974">
    <property type="component" value="Chromosome 6"/>
</dbReference>
<comment type="similarity">
    <text evidence="3">Belongs to the peptidase C48 family.</text>
</comment>
<evidence type="ECO:0000256" key="6">
    <source>
        <dbReference type="ARBA" id="ARBA00022475"/>
    </source>
</evidence>
<keyword evidence="8 17" id="KW-0812">Transmembrane</keyword>
<feature type="transmembrane region" description="Helical" evidence="17">
    <location>
        <begin position="304"/>
        <end position="323"/>
    </location>
</feature>
<keyword evidence="6" id="KW-1003">Cell membrane</keyword>
<dbReference type="GO" id="GO:0009734">
    <property type="term" value="P:auxin-activated signaling pathway"/>
    <property type="evidence" value="ECO:0007669"/>
    <property type="project" value="UniProtKB-KW"/>
</dbReference>
<gene>
    <name evidence="19" type="ORF">KIW84_061022</name>
</gene>
<comment type="function">
    <text evidence="15">Carrier protein involved in proton-driven auxin influx. Mediates the formation of auxin gradient from developing leaves (site of auxin biosynthesis) to tips by contributing to the loading of auxin in vascular tissues and facilitating acropetal (base to tip) auxin transport within inner tissues of the root apex, and basipetal (tip to base) auxin transport within outer tissues of the root apex. May be involved in lateral roots and nodules formation.</text>
</comment>